<name>A0A5M5ZV52_9BACT</name>
<sequence>MVISGRYLLLENKYYVILTVHDISKERVLKSSLQHSNEKFLCFFDNVTVGCAICDKDGKLVEVNDTYVRYMGTTSKNEAVNQLNIYTNPCINPEFKEIMKAGVPVSEEVKYDYEKINKYYVRSCHKDVHYFRFIVNYMWNAGGEVENILIIWVENTLIHKALCQNNMFREIITYASSISKIGFCSLNLSKSEQLVTPEYLKNLGIKEEIDMPRIFSNLEHAHPDDRKFFLEYIEKAGYERMEPLFVL</sequence>
<comment type="caution">
    <text evidence="1">The sequence shown here is derived from an EMBL/GenBank/DDBJ whole genome shotgun (WGS) entry which is preliminary data.</text>
</comment>
<keyword evidence="1" id="KW-0808">Transferase</keyword>
<proteinExistence type="predicted"/>
<dbReference type="AlphaFoldDB" id="A0A5M5ZV52"/>
<reference evidence="1 3" key="1">
    <citation type="journal article" date="2019" name="Nat. Med.">
        <title>A library of human gut bacterial isolates paired with longitudinal multiomics data enables mechanistic microbiome research.</title>
        <authorList>
            <person name="Poyet M."/>
            <person name="Groussin M."/>
            <person name="Gibbons S.M."/>
            <person name="Avila-Pacheco J."/>
            <person name="Jiang X."/>
            <person name="Kearney S.M."/>
            <person name="Perrotta A.R."/>
            <person name="Berdy B."/>
            <person name="Zhao S."/>
            <person name="Lieberman T.D."/>
            <person name="Swanson P.K."/>
            <person name="Smith M."/>
            <person name="Roesemann S."/>
            <person name="Alexander J.E."/>
            <person name="Rich S.A."/>
            <person name="Livny J."/>
            <person name="Vlamakis H."/>
            <person name="Clish C."/>
            <person name="Bullock K."/>
            <person name="Deik A."/>
            <person name="Scott J."/>
            <person name="Pierce K.A."/>
            <person name="Xavier R.J."/>
            <person name="Alm E.J."/>
        </authorList>
    </citation>
    <scope>NUCLEOTIDE SEQUENCE [LARGE SCALE GENOMIC DNA]</scope>
    <source>
        <strain evidence="1 3">BIOML-A5</strain>
    </source>
</reference>
<dbReference type="InterPro" id="IPR035965">
    <property type="entry name" value="PAS-like_dom_sf"/>
</dbReference>
<dbReference type="SUPFAM" id="SSF55785">
    <property type="entry name" value="PYP-like sensor domain (PAS domain)"/>
    <property type="match status" value="1"/>
</dbReference>
<dbReference type="RefSeq" id="WP_007849459.1">
    <property type="nucleotide sequence ID" value="NZ_BAABYF010000001.1"/>
</dbReference>
<dbReference type="EMBL" id="VVZB01000006">
    <property type="protein sequence ID" value="KAA5382288.1"/>
    <property type="molecule type" value="Genomic_DNA"/>
</dbReference>
<keyword evidence="1" id="KW-0418">Kinase</keyword>
<evidence type="ECO:0000313" key="3">
    <source>
        <dbReference type="Proteomes" id="UP000347681"/>
    </source>
</evidence>
<gene>
    <name evidence="1" type="ORF">F2Y61_13840</name>
    <name evidence="2" type="ORF">RVH45_00520</name>
</gene>
<reference evidence="2" key="2">
    <citation type="submission" date="2023-10" db="EMBL/GenBank/DDBJ databases">
        <title>Genome of Potential pathogenic bacteria in Crohn's disease.</title>
        <authorList>
            <person name="Rodriguez-Palacios A."/>
        </authorList>
    </citation>
    <scope>NUCLEOTIDE SEQUENCE</scope>
    <source>
        <strain evidence="2">CavFT-hAR62</strain>
    </source>
</reference>
<dbReference type="EMBL" id="JAWDEV010000001">
    <property type="protein sequence ID" value="MDU0268411.1"/>
    <property type="molecule type" value="Genomic_DNA"/>
</dbReference>
<dbReference type="Proteomes" id="UP000347681">
    <property type="component" value="Unassembled WGS sequence"/>
</dbReference>
<dbReference type="Gene3D" id="3.30.450.20">
    <property type="entry name" value="PAS domain"/>
    <property type="match status" value="1"/>
</dbReference>
<dbReference type="Proteomes" id="UP001181086">
    <property type="component" value="Unassembled WGS sequence"/>
</dbReference>
<dbReference type="GO" id="GO:0016301">
    <property type="term" value="F:kinase activity"/>
    <property type="evidence" value="ECO:0007669"/>
    <property type="project" value="UniProtKB-KW"/>
</dbReference>
<accession>A0A5M5ZV52</accession>
<evidence type="ECO:0000313" key="1">
    <source>
        <dbReference type="EMBL" id="KAA5382288.1"/>
    </source>
</evidence>
<organism evidence="1 3">
    <name type="scientific">Phocaeicola dorei</name>
    <dbReference type="NCBI Taxonomy" id="357276"/>
    <lineage>
        <taxon>Bacteria</taxon>
        <taxon>Pseudomonadati</taxon>
        <taxon>Bacteroidota</taxon>
        <taxon>Bacteroidia</taxon>
        <taxon>Bacteroidales</taxon>
        <taxon>Bacteroidaceae</taxon>
        <taxon>Phocaeicola</taxon>
    </lineage>
</organism>
<protein>
    <submittedName>
        <fullName evidence="1">Histidine kinase</fullName>
    </submittedName>
    <submittedName>
        <fullName evidence="2">PAS domain-containing protein</fullName>
    </submittedName>
</protein>
<evidence type="ECO:0000313" key="2">
    <source>
        <dbReference type="EMBL" id="MDU0268411.1"/>
    </source>
</evidence>